<dbReference type="eggNOG" id="COG5395">
    <property type="taxonomic scope" value="Bacteria"/>
</dbReference>
<dbReference type="HOGENOM" id="CLU_124879_2_0_4"/>
<organism evidence="2 3">
    <name type="scientific">Delftia acidovorans (strain DSM 14801 / SPH-1)</name>
    <dbReference type="NCBI Taxonomy" id="398578"/>
    <lineage>
        <taxon>Bacteria</taxon>
        <taxon>Pseudomonadati</taxon>
        <taxon>Pseudomonadota</taxon>
        <taxon>Betaproteobacteria</taxon>
        <taxon>Burkholderiales</taxon>
        <taxon>Comamonadaceae</taxon>
        <taxon>Delftia</taxon>
    </lineage>
</organism>
<dbReference type="InterPro" id="IPR018750">
    <property type="entry name" value="DUF2306_membrane"/>
</dbReference>
<dbReference type="STRING" id="398578.Daci_2265"/>
<evidence type="ECO:0000256" key="1">
    <source>
        <dbReference type="SAM" id="Phobius"/>
    </source>
</evidence>
<feature type="transmembrane region" description="Helical" evidence="1">
    <location>
        <begin position="156"/>
        <end position="176"/>
    </location>
</feature>
<dbReference type="Proteomes" id="UP000000784">
    <property type="component" value="Chromosome"/>
</dbReference>
<dbReference type="AlphaFoldDB" id="A9BZ10"/>
<dbReference type="KEGG" id="dac:Daci_2265"/>
<accession>A9BZ10</accession>
<dbReference type="Pfam" id="PF10067">
    <property type="entry name" value="DUF2306"/>
    <property type="match status" value="1"/>
</dbReference>
<protein>
    <submittedName>
        <fullName evidence="2">Membrane protein-like protein</fullName>
    </submittedName>
</protein>
<evidence type="ECO:0000313" key="2">
    <source>
        <dbReference type="EMBL" id="ABX34905.1"/>
    </source>
</evidence>
<gene>
    <name evidence="2" type="ordered locus">Daci_2265</name>
</gene>
<dbReference type="EMBL" id="CP000884">
    <property type="protein sequence ID" value="ABX34905.1"/>
    <property type="molecule type" value="Genomic_DNA"/>
</dbReference>
<feature type="transmembrane region" description="Helical" evidence="1">
    <location>
        <begin position="90"/>
        <end position="111"/>
    </location>
</feature>
<proteinExistence type="predicted"/>
<evidence type="ECO:0000313" key="3">
    <source>
        <dbReference type="Proteomes" id="UP000000784"/>
    </source>
</evidence>
<feature type="transmembrane region" description="Helical" evidence="1">
    <location>
        <begin position="117"/>
        <end position="135"/>
    </location>
</feature>
<reference evidence="3" key="2">
    <citation type="submission" date="2007-11" db="EMBL/GenBank/DDBJ databases">
        <title>Complete sequence of Delftia acidovorans DSM 14801 / SPH-1.</title>
        <authorList>
            <person name="Copeland A."/>
            <person name="Lucas S."/>
            <person name="Lapidus A."/>
            <person name="Barry K."/>
            <person name="Glavina del Rio T."/>
            <person name="Dalin E."/>
            <person name="Tice H."/>
            <person name="Pitluck S."/>
            <person name="Lowry S."/>
            <person name="Clum A."/>
            <person name="Schmutz J."/>
            <person name="Larimer F."/>
            <person name="Land M."/>
            <person name="Hauser L."/>
            <person name="Kyrpides N."/>
            <person name="Kim E."/>
            <person name="Schleheck D."/>
            <person name="Richardson P."/>
        </authorList>
    </citation>
    <scope>NUCLEOTIDE SEQUENCE [LARGE SCALE GENOMIC DNA]</scope>
    <source>
        <strain evidence="3">DSM 14801 / SPH-1</strain>
    </source>
</reference>
<reference evidence="2 3" key="1">
    <citation type="journal article" date="2004" name="Appl. Environ. Microbiol.">
        <title>Mineralization of individual congeners of linear alkylbenzenesulfonate by defined pairs of heterotrophic bacteria.</title>
        <authorList>
            <person name="Schleheck D."/>
            <person name="Knepper T.P."/>
            <person name="Fischer K."/>
            <person name="Cook A.M."/>
        </authorList>
    </citation>
    <scope>NUCLEOTIDE SEQUENCE [LARGE SCALE GENOMIC DNA]</scope>
    <source>
        <strain evidence="3">DSM 14801 / SPH-1</strain>
    </source>
</reference>
<sequence length="186" mass="20176">MEIPAARGAPMHLAPCRRPSVAWRWPGPRPAATVLSHTGPPTRAARQDTAMQMTPLIAIHMSAALAATATGAIALLARRRAAVHPRLHRAAGYAFVTLMVCAAVSACFIRDYRLPNWAGYTPVHLLVPLTFAGLGRSFWHLYHGNIAGHRKIMRSVYIGACIVAGLFTLLPGRYLGDLLWQQLGLA</sequence>
<keyword evidence="3" id="KW-1185">Reference proteome</keyword>
<name>A9BZ10_DELAS</name>
<keyword evidence="1" id="KW-1133">Transmembrane helix</keyword>
<feature type="transmembrane region" description="Helical" evidence="1">
    <location>
        <begin position="57"/>
        <end position="78"/>
    </location>
</feature>
<keyword evidence="1" id="KW-0812">Transmembrane</keyword>
<keyword evidence="1" id="KW-0472">Membrane</keyword>